<dbReference type="NCBIfam" id="TIGR01687">
    <property type="entry name" value="moaD_arch"/>
    <property type="match status" value="1"/>
</dbReference>
<dbReference type="SUPFAM" id="SSF54285">
    <property type="entry name" value="MoaD/ThiS"/>
    <property type="match status" value="1"/>
</dbReference>
<sequence length="98" mass="11138">MPVKVMIPTPLRPYTENKDSVEVEGQTIDEILSNLALKYPQLKRHLFSEDGRLRNFVNVYVNEEDIRYLDGGDTKIKEGDVVSIIPAIAGGNFQEKIF</sequence>
<dbReference type="Gene3D" id="3.10.20.30">
    <property type="match status" value="1"/>
</dbReference>
<dbReference type="Pfam" id="PF02597">
    <property type="entry name" value="ThiS"/>
    <property type="match status" value="1"/>
</dbReference>
<evidence type="ECO:0000313" key="2">
    <source>
        <dbReference type="Proteomes" id="UP000199197"/>
    </source>
</evidence>
<dbReference type="CDD" id="cd17074">
    <property type="entry name" value="Ubl_CysO_like"/>
    <property type="match status" value="1"/>
</dbReference>
<reference evidence="2" key="1">
    <citation type="submission" date="2015-11" db="EMBL/GenBank/DDBJ databases">
        <authorList>
            <person name="Varghese N."/>
        </authorList>
    </citation>
    <scope>NUCLEOTIDE SEQUENCE [LARGE SCALE GENOMIC DNA]</scope>
    <source>
        <strain evidence="2">JGI-23</strain>
    </source>
</reference>
<dbReference type="InterPro" id="IPR016155">
    <property type="entry name" value="Mopterin_synth/thiamin_S_b"/>
</dbReference>
<dbReference type="InterPro" id="IPR003749">
    <property type="entry name" value="ThiS/MoaD-like"/>
</dbReference>
<dbReference type="PANTHER" id="PTHR38031">
    <property type="entry name" value="SULFUR CARRIER PROTEIN SLR0821-RELATED"/>
    <property type="match status" value="1"/>
</dbReference>
<dbReference type="InterPro" id="IPR052045">
    <property type="entry name" value="Sulfur_Carrier/Prot_Modifier"/>
</dbReference>
<dbReference type="InterPro" id="IPR010038">
    <property type="entry name" value="MoaD_arc-typ"/>
</dbReference>
<dbReference type="InterPro" id="IPR054834">
    <property type="entry name" value="SAMP1_3"/>
</dbReference>
<keyword evidence="2" id="KW-1185">Reference proteome</keyword>
<protein>
    <submittedName>
        <fullName evidence="1">Molybdopterin synthase subunit MoaD</fullName>
    </submittedName>
</protein>
<gene>
    <name evidence="1" type="ORF">JGI23_01919</name>
</gene>
<organism evidence="1 2">
    <name type="scientific">Candidatus Chryseopegocella kryptomonas</name>
    <dbReference type="NCBI Taxonomy" id="1633643"/>
    <lineage>
        <taxon>Bacteria</taxon>
        <taxon>Pseudomonadati</taxon>
        <taxon>Candidatus Kryptoniota</taxon>
        <taxon>Candidatus Chryseopegocella</taxon>
    </lineage>
</organism>
<evidence type="ECO:0000313" key="1">
    <source>
        <dbReference type="EMBL" id="CUT05233.1"/>
    </source>
</evidence>
<dbReference type="PANTHER" id="PTHR38031:SF1">
    <property type="entry name" value="SULFUR CARRIER PROTEIN CYSO"/>
    <property type="match status" value="1"/>
</dbReference>
<dbReference type="OrthoDB" id="9156098at2"/>
<proteinExistence type="predicted"/>
<dbReference type="RefSeq" id="WP_092351130.1">
    <property type="nucleotide sequence ID" value="NZ_CZVW01000035.1"/>
</dbReference>
<dbReference type="Proteomes" id="UP000199197">
    <property type="component" value="Unassembled WGS sequence"/>
</dbReference>
<dbReference type="NCBIfam" id="NF041918">
    <property type="entry name" value="SAMP1"/>
    <property type="match status" value="1"/>
</dbReference>
<dbReference type="EMBL" id="CZVW01000035">
    <property type="protein sequence ID" value="CUT05233.1"/>
    <property type="molecule type" value="Genomic_DNA"/>
</dbReference>
<accession>A0A0P1NZN1</accession>
<dbReference type="InterPro" id="IPR012675">
    <property type="entry name" value="Beta-grasp_dom_sf"/>
</dbReference>
<name>A0A0P1NZN1_9BACT</name>
<dbReference type="AlphaFoldDB" id="A0A0P1NZN1"/>